<dbReference type="RefSeq" id="WP_106726337.1">
    <property type="nucleotide sequence ID" value="NZ_PXYL01000015.1"/>
</dbReference>
<dbReference type="GO" id="GO:0097367">
    <property type="term" value="F:carbohydrate derivative binding"/>
    <property type="evidence" value="ECO:0007669"/>
    <property type="project" value="InterPro"/>
</dbReference>
<dbReference type="InterPro" id="IPR036388">
    <property type="entry name" value="WH-like_DNA-bd_sf"/>
</dbReference>
<evidence type="ECO:0000313" key="6">
    <source>
        <dbReference type="EMBL" id="PSJ57081.1"/>
    </source>
</evidence>
<dbReference type="Gene3D" id="1.10.10.10">
    <property type="entry name" value="Winged helix-like DNA-binding domain superfamily/Winged helix DNA-binding domain"/>
    <property type="match status" value="1"/>
</dbReference>
<evidence type="ECO:0000259" key="4">
    <source>
        <dbReference type="PROSITE" id="PS51071"/>
    </source>
</evidence>
<organism evidence="6 7">
    <name type="scientific">Pseudaminobacter soli</name>
    <name type="common">ex Li et al. 2025</name>
    <dbReference type="NCBI Taxonomy" id="1295366"/>
    <lineage>
        <taxon>Bacteria</taxon>
        <taxon>Pseudomonadati</taxon>
        <taxon>Pseudomonadota</taxon>
        <taxon>Alphaproteobacteria</taxon>
        <taxon>Hyphomicrobiales</taxon>
        <taxon>Phyllobacteriaceae</taxon>
        <taxon>Pseudaminobacter</taxon>
    </lineage>
</organism>
<evidence type="ECO:0000256" key="2">
    <source>
        <dbReference type="ARBA" id="ARBA00023125"/>
    </source>
</evidence>
<dbReference type="InterPro" id="IPR035472">
    <property type="entry name" value="RpiR-like_SIS"/>
</dbReference>
<dbReference type="PANTHER" id="PTHR30514:SF18">
    <property type="entry name" value="RPIR-FAMILY TRANSCRIPTIONAL REGULATOR"/>
    <property type="match status" value="1"/>
</dbReference>
<dbReference type="Pfam" id="PF01418">
    <property type="entry name" value="HTH_6"/>
    <property type="match status" value="1"/>
</dbReference>
<feature type="domain" description="HTH rpiR-type" evidence="4">
    <location>
        <begin position="4"/>
        <end position="80"/>
    </location>
</feature>
<evidence type="ECO:0000259" key="5">
    <source>
        <dbReference type="PROSITE" id="PS51464"/>
    </source>
</evidence>
<evidence type="ECO:0000313" key="7">
    <source>
        <dbReference type="Proteomes" id="UP000240653"/>
    </source>
</evidence>
<dbReference type="PANTHER" id="PTHR30514">
    <property type="entry name" value="GLUCOKINASE"/>
    <property type="match status" value="1"/>
</dbReference>
<sequence length="296" mass="31469">MEHGPLAGQIVEAYDGMSAQLQAAARYVLDRPRDVALLSMREQARQAGVQPATMTRLAKNLGLDGYDAIRDAYASALRAGDIGFAGKAGAQALTQKLKGDHALAGEVLASMSRQIAGLMEEAPLNRIVAAAKRLASARRVYCLGLRSSHSAAWHFHYILSLIGEKSTILDGIGGTGSDMIGRATEQDVLFVVSVLPYTRATIEIAEYAHSRGIPVIAITDSEVAPLAKLSEAAVIIPTDSPSFFHTMAPAFAVAEVLATLVAGHGGDEALEALRRFDDQLGAFNVHLTTRAIKRQP</sequence>
<dbReference type="SUPFAM" id="SSF46689">
    <property type="entry name" value="Homeodomain-like"/>
    <property type="match status" value="1"/>
</dbReference>
<dbReference type="InterPro" id="IPR000281">
    <property type="entry name" value="HTH_RpiR"/>
</dbReference>
<accession>A0A2P7S3S1</accession>
<name>A0A2P7S3S1_9HYPH</name>
<dbReference type="InterPro" id="IPR046348">
    <property type="entry name" value="SIS_dom_sf"/>
</dbReference>
<dbReference type="Gene3D" id="3.40.50.10490">
    <property type="entry name" value="Glucose-6-phosphate isomerase like protein, domain 1"/>
    <property type="match status" value="1"/>
</dbReference>
<dbReference type="PROSITE" id="PS51071">
    <property type="entry name" value="HTH_RPIR"/>
    <property type="match status" value="1"/>
</dbReference>
<dbReference type="InterPro" id="IPR047640">
    <property type="entry name" value="RpiR-like"/>
</dbReference>
<dbReference type="InterPro" id="IPR001347">
    <property type="entry name" value="SIS_dom"/>
</dbReference>
<gene>
    <name evidence="6" type="ORF">C7I85_22850</name>
</gene>
<dbReference type="CDD" id="cd05013">
    <property type="entry name" value="SIS_RpiR"/>
    <property type="match status" value="1"/>
</dbReference>
<dbReference type="GO" id="GO:1901135">
    <property type="term" value="P:carbohydrate derivative metabolic process"/>
    <property type="evidence" value="ECO:0007669"/>
    <property type="project" value="InterPro"/>
</dbReference>
<reference evidence="6 7" key="1">
    <citation type="submission" date="2018-03" db="EMBL/GenBank/DDBJ databases">
        <title>The draft genome of Mesorhizobium soli JCM 19897.</title>
        <authorList>
            <person name="Li L."/>
            <person name="Liu L."/>
            <person name="Liang L."/>
            <person name="Wang T."/>
            <person name="Zhang X."/>
        </authorList>
    </citation>
    <scope>NUCLEOTIDE SEQUENCE [LARGE SCALE GENOMIC DNA]</scope>
    <source>
        <strain evidence="6 7">JCM 19897</strain>
    </source>
</reference>
<dbReference type="InterPro" id="IPR009057">
    <property type="entry name" value="Homeodomain-like_sf"/>
</dbReference>
<keyword evidence="7" id="KW-1185">Reference proteome</keyword>
<dbReference type="EMBL" id="PXYL01000015">
    <property type="protein sequence ID" value="PSJ57081.1"/>
    <property type="molecule type" value="Genomic_DNA"/>
</dbReference>
<dbReference type="PROSITE" id="PS51464">
    <property type="entry name" value="SIS"/>
    <property type="match status" value="1"/>
</dbReference>
<keyword evidence="3" id="KW-0804">Transcription</keyword>
<dbReference type="Proteomes" id="UP000240653">
    <property type="component" value="Unassembled WGS sequence"/>
</dbReference>
<keyword evidence="2" id="KW-0238">DNA-binding</keyword>
<dbReference type="OrthoDB" id="9814676at2"/>
<evidence type="ECO:0000256" key="1">
    <source>
        <dbReference type="ARBA" id="ARBA00023015"/>
    </source>
</evidence>
<keyword evidence="1" id="KW-0805">Transcription regulation</keyword>
<dbReference type="GO" id="GO:0003677">
    <property type="term" value="F:DNA binding"/>
    <property type="evidence" value="ECO:0007669"/>
    <property type="project" value="UniProtKB-KW"/>
</dbReference>
<proteinExistence type="predicted"/>
<evidence type="ECO:0000256" key="3">
    <source>
        <dbReference type="ARBA" id="ARBA00023163"/>
    </source>
</evidence>
<feature type="domain" description="SIS" evidence="5">
    <location>
        <begin position="130"/>
        <end position="272"/>
    </location>
</feature>
<dbReference type="AlphaFoldDB" id="A0A2P7S3S1"/>
<comment type="caution">
    <text evidence="6">The sequence shown here is derived from an EMBL/GenBank/DDBJ whole genome shotgun (WGS) entry which is preliminary data.</text>
</comment>
<protein>
    <submittedName>
        <fullName evidence="6">SIS domain-containing protein</fullName>
    </submittedName>
</protein>
<dbReference type="Pfam" id="PF01380">
    <property type="entry name" value="SIS"/>
    <property type="match status" value="1"/>
</dbReference>
<dbReference type="SUPFAM" id="SSF53697">
    <property type="entry name" value="SIS domain"/>
    <property type="match status" value="1"/>
</dbReference>
<dbReference type="GO" id="GO:0003700">
    <property type="term" value="F:DNA-binding transcription factor activity"/>
    <property type="evidence" value="ECO:0007669"/>
    <property type="project" value="InterPro"/>
</dbReference>